<dbReference type="OrthoDB" id="5279542at2759"/>
<keyword evidence="3" id="KW-1185">Reference proteome</keyword>
<keyword evidence="1" id="KW-1133">Transmembrane helix</keyword>
<dbReference type="EMBL" id="KZ678503">
    <property type="protein sequence ID" value="PSR81441.1"/>
    <property type="molecule type" value="Genomic_DNA"/>
</dbReference>
<evidence type="ECO:0000256" key="1">
    <source>
        <dbReference type="SAM" id="Phobius"/>
    </source>
</evidence>
<feature type="transmembrane region" description="Helical" evidence="1">
    <location>
        <begin position="198"/>
        <end position="219"/>
    </location>
</feature>
<proteinExistence type="predicted"/>
<dbReference type="InParanoid" id="A0A2T3A216"/>
<feature type="transmembrane region" description="Helical" evidence="1">
    <location>
        <begin position="126"/>
        <end position="149"/>
    </location>
</feature>
<accession>A0A2T3A216</accession>
<evidence type="ECO:0000313" key="3">
    <source>
        <dbReference type="Proteomes" id="UP000241462"/>
    </source>
</evidence>
<protein>
    <recommendedName>
        <fullName evidence="4">MARVEL domain-containing protein</fullName>
    </recommendedName>
</protein>
<feature type="transmembrane region" description="Helical" evidence="1">
    <location>
        <begin position="56"/>
        <end position="77"/>
    </location>
</feature>
<evidence type="ECO:0008006" key="4">
    <source>
        <dbReference type="Google" id="ProtNLM"/>
    </source>
</evidence>
<reference evidence="2 3" key="1">
    <citation type="journal article" date="2018" name="Mycol. Prog.">
        <title>Coniella lustricola, a new species from submerged detritus.</title>
        <authorList>
            <person name="Raudabaugh D.B."/>
            <person name="Iturriaga T."/>
            <person name="Carver A."/>
            <person name="Mondo S."/>
            <person name="Pangilinan J."/>
            <person name="Lipzen A."/>
            <person name="He G."/>
            <person name="Amirebrahimi M."/>
            <person name="Grigoriev I.V."/>
            <person name="Miller A.N."/>
        </authorList>
    </citation>
    <scope>NUCLEOTIDE SEQUENCE [LARGE SCALE GENOMIC DNA]</scope>
    <source>
        <strain evidence="2 3">B22-T-1</strain>
    </source>
</reference>
<keyword evidence="1" id="KW-0472">Membrane</keyword>
<organism evidence="2 3">
    <name type="scientific">Coniella lustricola</name>
    <dbReference type="NCBI Taxonomy" id="2025994"/>
    <lineage>
        <taxon>Eukaryota</taxon>
        <taxon>Fungi</taxon>
        <taxon>Dikarya</taxon>
        <taxon>Ascomycota</taxon>
        <taxon>Pezizomycotina</taxon>
        <taxon>Sordariomycetes</taxon>
        <taxon>Sordariomycetidae</taxon>
        <taxon>Diaporthales</taxon>
        <taxon>Schizoparmaceae</taxon>
        <taxon>Coniella</taxon>
    </lineage>
</organism>
<sequence length="273" mass="29022">MSRPAASLQAPPQAVLNEDAGHTPQAGTPYSQPLKPFSVPKPAPFQTSRTFVIGKLVLAGCTFLFAIITLGLAVAMAVAWPAYISMIAAVIVAIVAGVSAIWQFADGLTMLVRRSIHRPIHPGAHVGVRLILSIIGAIAISSVGISLAVSLGNWTVDPNCYDGSYWSDSGAYEADVYCGTYDFATTAAARAYFGTLEALMAFAVLMWAGEVTLFVLACVETHRRRKHGKMTRIVYVMADGTPAHIVSPSQYQQYQQPHAGVAAPQPVAKTGYA</sequence>
<evidence type="ECO:0000313" key="2">
    <source>
        <dbReference type="EMBL" id="PSR81441.1"/>
    </source>
</evidence>
<dbReference type="AlphaFoldDB" id="A0A2T3A216"/>
<dbReference type="STRING" id="2025994.A0A2T3A216"/>
<gene>
    <name evidence="2" type="ORF">BD289DRAFT_439170</name>
</gene>
<keyword evidence="1" id="KW-0812">Transmembrane</keyword>
<dbReference type="Proteomes" id="UP000241462">
    <property type="component" value="Unassembled WGS sequence"/>
</dbReference>
<feature type="transmembrane region" description="Helical" evidence="1">
    <location>
        <begin position="83"/>
        <end position="105"/>
    </location>
</feature>
<name>A0A2T3A216_9PEZI</name>